<name>A0A1M6M1J2_9FLAO</name>
<protein>
    <submittedName>
        <fullName evidence="2">Uncharacterized protein</fullName>
    </submittedName>
</protein>
<proteinExistence type="predicted"/>
<dbReference type="Proteomes" id="UP000184543">
    <property type="component" value="Unassembled WGS sequence"/>
</dbReference>
<organism evidence="2 3">
    <name type="scientific">Pseudozobellia thermophila</name>
    <dbReference type="NCBI Taxonomy" id="192903"/>
    <lineage>
        <taxon>Bacteria</taxon>
        <taxon>Pseudomonadati</taxon>
        <taxon>Bacteroidota</taxon>
        <taxon>Flavobacteriia</taxon>
        <taxon>Flavobacteriales</taxon>
        <taxon>Flavobacteriaceae</taxon>
        <taxon>Pseudozobellia</taxon>
    </lineage>
</organism>
<dbReference type="STRING" id="192903.SAMN04488513_108137"/>
<accession>A0A1M6M1J2</accession>
<dbReference type="EMBL" id="FQYU01000008">
    <property type="protein sequence ID" value="SHJ77349.1"/>
    <property type="molecule type" value="Genomic_DNA"/>
</dbReference>
<evidence type="ECO:0000313" key="3">
    <source>
        <dbReference type="Proteomes" id="UP000184543"/>
    </source>
</evidence>
<dbReference type="RefSeq" id="WP_072995060.1">
    <property type="nucleotide sequence ID" value="NZ_FQYU01000008.1"/>
</dbReference>
<evidence type="ECO:0000256" key="1">
    <source>
        <dbReference type="SAM" id="MobiDB-lite"/>
    </source>
</evidence>
<dbReference type="OrthoDB" id="1460454at2"/>
<gene>
    <name evidence="2" type="ORF">SAMN04488513_108137</name>
</gene>
<sequence length="159" mass="18788">MNEKILKNKDFEDGLGNTTIWDRIKKAGENKFYRVEYRNKEKDESKLSVEQKKKRREESKKYVEGEGKKLLINTTFANTDYVNNVIKAYVYGDPNAEKQLYEEPVLTDKEQADIDRLIKQLGQNDNSWKEILNKEMQDKPQVKQDNTAVKILKRPLKPY</sequence>
<dbReference type="AlphaFoldDB" id="A0A1M6M1J2"/>
<evidence type="ECO:0000313" key="2">
    <source>
        <dbReference type="EMBL" id="SHJ77349.1"/>
    </source>
</evidence>
<reference evidence="3" key="1">
    <citation type="submission" date="2016-11" db="EMBL/GenBank/DDBJ databases">
        <authorList>
            <person name="Varghese N."/>
            <person name="Submissions S."/>
        </authorList>
    </citation>
    <scope>NUCLEOTIDE SEQUENCE [LARGE SCALE GENOMIC DNA]</scope>
    <source>
        <strain evidence="3">DSM 19858</strain>
    </source>
</reference>
<feature type="region of interest" description="Disordered" evidence="1">
    <location>
        <begin position="41"/>
        <end position="60"/>
    </location>
</feature>
<keyword evidence="3" id="KW-1185">Reference proteome</keyword>